<sequence length="662" mass="68637">MQPQAQGGGGKGKGGAASAGGGAGAGGGRPTAAATVAVGSSPPPVLGVLALSMLLQPADAEAAVARHLPPELVPRLLLDTTRLLPGAVVRGASGVAYVEPCVMFLRVRLISATGLGRGGREGAPSRSSTPGHLQPHHHHHHTPHHHHHHCPHGGGEGGGRGPLTALPGQIQELGAKLQAHVDRTMGHVGAFISRLKEQRGGKNRGLAATAAAAMAAAAGQRTQSVTVAVPPPPPTAAAGGKPRRKSMEEVQSHQIRTSNNGSASGGGGWEAGVDHAAAETVMSLLESNGFAVVDNRRLSNYFWCKVSYEGQYHTSRLVPVAGGAVRWDETFVLAALRPARTALLEIELYGSNDSKSRGKVVCQLSVPLCDLMEQVLRNHHDRVSEQENQRKEQLHREEQQELLQELNYRQRHYRRSRFGFWRGVRAVRSAFSSVAARAAAATGASGGGAATAARLPPYHPETWPRGRAVLTARIGGPGGHASATHGSPVGPDGGARECTFHFEVEVVDADTRAAANDTQILPWSTTSQRQFHHHLQRPQGGPPAAATYADSDYAADSATPYDGVMATRQGSTGSMIIAAAVGGASNGGGAILSPPWSPLSRAAGDVLTPAGTAPSGILSLGSVVAACFVHEASAPVVRQPLTETVEAAATTPLLINRAPGLT</sequence>
<dbReference type="EMBL" id="BNCQ01000010">
    <property type="protein sequence ID" value="GIM01887.1"/>
    <property type="molecule type" value="Genomic_DNA"/>
</dbReference>
<dbReference type="Proteomes" id="UP000722791">
    <property type="component" value="Unassembled WGS sequence"/>
</dbReference>
<organism evidence="2 3">
    <name type="scientific">Volvox reticuliferus</name>
    <dbReference type="NCBI Taxonomy" id="1737510"/>
    <lineage>
        <taxon>Eukaryota</taxon>
        <taxon>Viridiplantae</taxon>
        <taxon>Chlorophyta</taxon>
        <taxon>core chlorophytes</taxon>
        <taxon>Chlorophyceae</taxon>
        <taxon>CS clade</taxon>
        <taxon>Chlamydomonadales</taxon>
        <taxon>Volvocaceae</taxon>
        <taxon>Volvox</taxon>
    </lineage>
</organism>
<proteinExistence type="predicted"/>
<evidence type="ECO:0000313" key="2">
    <source>
        <dbReference type="EMBL" id="GIM01887.1"/>
    </source>
</evidence>
<feature type="region of interest" description="Disordered" evidence="1">
    <location>
        <begin position="223"/>
        <end position="270"/>
    </location>
</feature>
<accession>A0A8J4G7V9</accession>
<gene>
    <name evidence="2" type="ORF">Vretimale_6670</name>
</gene>
<feature type="compositionally biased region" description="Gly residues" evidence="1">
    <location>
        <begin position="1"/>
        <end position="29"/>
    </location>
</feature>
<comment type="caution">
    <text evidence="2">The sequence shown here is derived from an EMBL/GenBank/DDBJ whole genome shotgun (WGS) entry which is preliminary data.</text>
</comment>
<protein>
    <recommendedName>
        <fullName evidence="4">C2 domain-containing protein</fullName>
    </recommendedName>
</protein>
<name>A0A8J4G7V9_9CHLO</name>
<feature type="compositionally biased region" description="Basic residues" evidence="1">
    <location>
        <begin position="134"/>
        <end position="151"/>
    </location>
</feature>
<feature type="region of interest" description="Disordered" evidence="1">
    <location>
        <begin position="115"/>
        <end position="166"/>
    </location>
</feature>
<evidence type="ECO:0000256" key="1">
    <source>
        <dbReference type="SAM" id="MobiDB-lite"/>
    </source>
</evidence>
<dbReference type="AlphaFoldDB" id="A0A8J4G7V9"/>
<feature type="region of interest" description="Disordered" evidence="1">
    <location>
        <begin position="1"/>
        <end position="32"/>
    </location>
</feature>
<feature type="compositionally biased region" description="Gly residues" evidence="1">
    <location>
        <begin position="152"/>
        <end position="161"/>
    </location>
</feature>
<feature type="region of interest" description="Disordered" evidence="1">
    <location>
        <begin position="442"/>
        <end position="462"/>
    </location>
</feature>
<reference evidence="2" key="1">
    <citation type="journal article" date="2021" name="Proc. Natl. Acad. Sci. U.S.A.">
        <title>Three genomes in the algal genus Volvox reveal the fate of a haploid sex-determining region after a transition to homothallism.</title>
        <authorList>
            <person name="Yamamoto K."/>
            <person name="Hamaji T."/>
            <person name="Kawai-Toyooka H."/>
            <person name="Matsuzaki R."/>
            <person name="Takahashi F."/>
            <person name="Nishimura Y."/>
            <person name="Kawachi M."/>
            <person name="Noguchi H."/>
            <person name="Minakuchi Y."/>
            <person name="Umen J.G."/>
            <person name="Toyoda A."/>
            <person name="Nozaki H."/>
        </authorList>
    </citation>
    <scope>NUCLEOTIDE SEQUENCE</scope>
    <source>
        <strain evidence="2">NIES-3785</strain>
    </source>
</reference>
<evidence type="ECO:0000313" key="3">
    <source>
        <dbReference type="Proteomes" id="UP000722791"/>
    </source>
</evidence>
<evidence type="ECO:0008006" key="4">
    <source>
        <dbReference type="Google" id="ProtNLM"/>
    </source>
</evidence>